<dbReference type="GO" id="GO:0016020">
    <property type="term" value="C:membrane"/>
    <property type="evidence" value="ECO:0007669"/>
    <property type="project" value="GOC"/>
</dbReference>
<organism evidence="2 3">
    <name type="scientific">Roseimaritima ulvae</name>
    <dbReference type="NCBI Taxonomy" id="980254"/>
    <lineage>
        <taxon>Bacteria</taxon>
        <taxon>Pseudomonadati</taxon>
        <taxon>Planctomycetota</taxon>
        <taxon>Planctomycetia</taxon>
        <taxon>Pirellulales</taxon>
        <taxon>Pirellulaceae</taxon>
        <taxon>Roseimaritima</taxon>
    </lineage>
</organism>
<dbReference type="GO" id="GO:0004519">
    <property type="term" value="F:endonuclease activity"/>
    <property type="evidence" value="ECO:0007669"/>
    <property type="project" value="UniProtKB-KW"/>
</dbReference>
<keyword evidence="2" id="KW-0378">Hydrolase</keyword>
<name>A0A5B9R9E5_9BACT</name>
<dbReference type="Proteomes" id="UP000325286">
    <property type="component" value="Chromosome"/>
</dbReference>
<evidence type="ECO:0000259" key="1">
    <source>
        <dbReference type="Pfam" id="PF03372"/>
    </source>
</evidence>
<gene>
    <name evidence="2" type="ORF">UC8_56620</name>
</gene>
<keyword evidence="3" id="KW-1185">Reference proteome</keyword>
<dbReference type="Gene3D" id="3.60.10.10">
    <property type="entry name" value="Endonuclease/exonuclease/phosphatase"/>
    <property type="match status" value="1"/>
</dbReference>
<dbReference type="EMBL" id="CP042914">
    <property type="protein sequence ID" value="QEG43611.1"/>
    <property type="molecule type" value="Genomic_DNA"/>
</dbReference>
<evidence type="ECO:0000313" key="2">
    <source>
        <dbReference type="EMBL" id="QEG43611.1"/>
    </source>
</evidence>
<dbReference type="Pfam" id="PF03372">
    <property type="entry name" value="Exo_endo_phos"/>
    <property type="match status" value="1"/>
</dbReference>
<dbReference type="PANTHER" id="PTHR14859">
    <property type="entry name" value="CALCOFLUOR WHITE HYPERSENSITIVE PROTEIN PRECURSOR"/>
    <property type="match status" value="1"/>
</dbReference>
<proteinExistence type="predicted"/>
<dbReference type="SUPFAM" id="SSF56219">
    <property type="entry name" value="DNase I-like"/>
    <property type="match status" value="1"/>
</dbReference>
<keyword evidence="2" id="KW-0255">Endonuclease</keyword>
<dbReference type="AlphaFoldDB" id="A0A5B9R9E5"/>
<dbReference type="NCBIfam" id="TIGR01409">
    <property type="entry name" value="TAT_signal_seq"/>
    <property type="match status" value="1"/>
</dbReference>
<dbReference type="InterPro" id="IPR051916">
    <property type="entry name" value="GPI-anchor_lipid_remodeler"/>
</dbReference>
<sequence>MIQTPSDNPPKSPVNRRDLLKGAAMGGLAMAATHATGLSAAEPEDRSLRVIAYNVYKCTGWPKDRARAKQATAAGQMPDRIAMELALYQPDIINFSESPDEAVVKRIAERLRMNYVRFPSGGNWPGTLLSRYEIEASKNVPLVSGERPKDLFTRHWGRATIRLPDAGPLIVHSAHLYPGADPAIRLREIPAMLESMRDDFEANRSMLLIGDLNHGPDTEEYKMWIDAGWVDTFSKVGKGDGLTIKADKPQWRIDYVMAAGAIAQNIYQSKPLFEGAFRTNPADPESFALSDHLPQLAEFEYTVAK</sequence>
<dbReference type="KEGG" id="rul:UC8_56620"/>
<dbReference type="PANTHER" id="PTHR14859:SF1">
    <property type="entry name" value="PGAP2-INTERACTING PROTEIN"/>
    <property type="match status" value="1"/>
</dbReference>
<reference evidence="2 3" key="1">
    <citation type="submission" date="2019-08" db="EMBL/GenBank/DDBJ databases">
        <title>Deep-cultivation of Planctomycetes and their phenomic and genomic characterization uncovers novel biology.</title>
        <authorList>
            <person name="Wiegand S."/>
            <person name="Jogler M."/>
            <person name="Boedeker C."/>
            <person name="Pinto D."/>
            <person name="Vollmers J."/>
            <person name="Rivas-Marin E."/>
            <person name="Kohn T."/>
            <person name="Peeters S.H."/>
            <person name="Heuer A."/>
            <person name="Rast P."/>
            <person name="Oberbeckmann S."/>
            <person name="Bunk B."/>
            <person name="Jeske O."/>
            <person name="Meyerdierks A."/>
            <person name="Storesund J.E."/>
            <person name="Kallscheuer N."/>
            <person name="Luecker S."/>
            <person name="Lage O.M."/>
            <person name="Pohl T."/>
            <person name="Merkel B.J."/>
            <person name="Hornburger P."/>
            <person name="Mueller R.-W."/>
            <person name="Bruemmer F."/>
            <person name="Labrenz M."/>
            <person name="Spormann A.M."/>
            <person name="Op den Camp H."/>
            <person name="Overmann J."/>
            <person name="Amann R."/>
            <person name="Jetten M.S.M."/>
            <person name="Mascher T."/>
            <person name="Medema M.H."/>
            <person name="Devos D.P."/>
            <person name="Kaster A.-K."/>
            <person name="Ovreas L."/>
            <person name="Rohde M."/>
            <person name="Galperin M.Y."/>
            <person name="Jogler C."/>
        </authorList>
    </citation>
    <scope>NUCLEOTIDE SEQUENCE [LARGE SCALE GENOMIC DNA]</scope>
    <source>
        <strain evidence="2 3">UC8</strain>
    </source>
</reference>
<evidence type="ECO:0000313" key="3">
    <source>
        <dbReference type="Proteomes" id="UP000325286"/>
    </source>
</evidence>
<dbReference type="PROSITE" id="PS51318">
    <property type="entry name" value="TAT"/>
    <property type="match status" value="1"/>
</dbReference>
<dbReference type="InterPro" id="IPR006311">
    <property type="entry name" value="TAT_signal"/>
</dbReference>
<keyword evidence="2" id="KW-0269">Exonuclease</keyword>
<dbReference type="GO" id="GO:0006506">
    <property type="term" value="P:GPI anchor biosynthetic process"/>
    <property type="evidence" value="ECO:0007669"/>
    <property type="project" value="TreeGrafter"/>
</dbReference>
<dbReference type="InterPro" id="IPR036691">
    <property type="entry name" value="Endo/exonu/phosph_ase_sf"/>
</dbReference>
<feature type="domain" description="Endonuclease/exonuclease/phosphatase" evidence="1">
    <location>
        <begin position="53"/>
        <end position="292"/>
    </location>
</feature>
<protein>
    <submittedName>
        <fullName evidence="2">Endonuclease/Exonuclease/phosphatase family protein</fullName>
    </submittedName>
</protein>
<accession>A0A5B9R9E5</accession>
<dbReference type="OrthoDB" id="253131at2"/>
<dbReference type="RefSeq" id="WP_068141175.1">
    <property type="nucleotide sequence ID" value="NZ_CP042914.1"/>
</dbReference>
<keyword evidence="2" id="KW-0540">Nuclease</keyword>
<dbReference type="InterPro" id="IPR019546">
    <property type="entry name" value="TAT_signal_bac_arc"/>
</dbReference>
<dbReference type="InterPro" id="IPR005135">
    <property type="entry name" value="Endo/exonuclease/phosphatase"/>
</dbReference>
<dbReference type="GO" id="GO:0004527">
    <property type="term" value="F:exonuclease activity"/>
    <property type="evidence" value="ECO:0007669"/>
    <property type="project" value="UniProtKB-KW"/>
</dbReference>